<dbReference type="Gene3D" id="3.40.50.300">
    <property type="entry name" value="P-loop containing nucleotide triphosphate hydrolases"/>
    <property type="match status" value="1"/>
</dbReference>
<dbReference type="Proteomes" id="UP000635477">
    <property type="component" value="Unassembled WGS sequence"/>
</dbReference>
<protein>
    <recommendedName>
        <fullName evidence="9">Helicase</fullName>
    </recommendedName>
</protein>
<dbReference type="SMART" id="SM00487">
    <property type="entry name" value="DEXDc"/>
    <property type="match status" value="1"/>
</dbReference>
<evidence type="ECO:0000313" key="7">
    <source>
        <dbReference type="EMBL" id="KAF4980976.1"/>
    </source>
</evidence>
<feature type="compositionally biased region" description="Basic and acidic residues" evidence="4">
    <location>
        <begin position="515"/>
        <end position="533"/>
    </location>
</feature>
<evidence type="ECO:0008006" key="9">
    <source>
        <dbReference type="Google" id="ProtNLM"/>
    </source>
</evidence>
<evidence type="ECO:0000259" key="6">
    <source>
        <dbReference type="PROSITE" id="PS51194"/>
    </source>
</evidence>
<accession>A0A8H4UPF6</accession>
<dbReference type="InterPro" id="IPR050628">
    <property type="entry name" value="SNF2_RAD54_helicase_TF"/>
</dbReference>
<gene>
    <name evidence="7" type="ORF">FZEAL_3133</name>
</gene>
<dbReference type="GO" id="GO:0008094">
    <property type="term" value="F:ATP-dependent activity, acting on DNA"/>
    <property type="evidence" value="ECO:0007669"/>
    <property type="project" value="TreeGrafter"/>
</dbReference>
<dbReference type="OrthoDB" id="448448at2759"/>
<keyword evidence="3" id="KW-0067">ATP-binding</keyword>
<dbReference type="PROSITE" id="PS51194">
    <property type="entry name" value="HELICASE_CTER"/>
    <property type="match status" value="1"/>
</dbReference>
<keyword evidence="8" id="KW-1185">Reference proteome</keyword>
<dbReference type="InterPro" id="IPR001650">
    <property type="entry name" value="Helicase_C-like"/>
</dbReference>
<reference evidence="7" key="2">
    <citation type="submission" date="2020-05" db="EMBL/GenBank/DDBJ databases">
        <authorList>
            <person name="Kim H.-S."/>
            <person name="Proctor R.H."/>
            <person name="Brown D.W."/>
        </authorList>
    </citation>
    <scope>NUCLEOTIDE SEQUENCE</scope>
    <source>
        <strain evidence="7">NRRL 22465</strain>
    </source>
</reference>
<dbReference type="GO" id="GO:0005524">
    <property type="term" value="F:ATP binding"/>
    <property type="evidence" value="ECO:0007669"/>
    <property type="project" value="UniProtKB-KW"/>
</dbReference>
<dbReference type="Pfam" id="PF00271">
    <property type="entry name" value="Helicase_C"/>
    <property type="match status" value="1"/>
</dbReference>
<dbReference type="InterPro" id="IPR038718">
    <property type="entry name" value="SNF2-like_sf"/>
</dbReference>
<sequence>MIKRPVKRLWGSDDEPSTCIMEGSIGVPLTSSHDTNTDFLDQLPLSNSVQSVCYGALNHAAAAYLEKRGTPEASCLTPCSEFYRFPVKANGSHFVLQNNASEEFAVLDTRTIDKLAALEGLPSIYFEALCPVSEFSKRRSKGQRQGRSFPVSINVFGPQDAAGEVGARLSRVSGLLQHPKTLHESIQYDNPQYLRFPNEDLDMKDFIGFGGKPSEDKQTKVSAEINDILNSLTTVKADSFSLPDGLLSSLKPNTPHARCYGGIIADVMGLGKTLTMLTSILHSLPSADRHGMFYQDDIHQMCNQIPTRATLVVVTSALADIDGLGVLAGMNWYRIVLDEAHWIRNSSSEQFRALSSLTTNRRWCVTGTPIQNKLDELASLASFLKLPPCFTKASFQSKILAPLSQGGPDYAKPLRTYLRSYCLRRTAHYLNLPESSEEVIHLDLSPEEQGLYEGILTRSRREIDGIVSAVNNIKRYNVLFTAILKMRMLCNRGTLPALGTSSYLSPQNQAAKCERCSDISEDDAGPRSGDETASHTSSGQDRANMKYSIVFSYWTSTLDVLQKLLNAAGVSNTRIDGRTSYVERSNRLNTFRQDPRVTVLLMSIETGAVGLNLTAANTVHIVEPQWNPSVEEQAVARALRMGQTKKVKIFRYIMKGTVEENIVQLQKKKKTMATFTFGGDNGDNIQERLEDLKFILNTNPEEGNAAMGATSWQSACG</sequence>
<organism evidence="7 8">
    <name type="scientific">Fusarium zealandicum</name>
    <dbReference type="NCBI Taxonomy" id="1053134"/>
    <lineage>
        <taxon>Eukaryota</taxon>
        <taxon>Fungi</taxon>
        <taxon>Dikarya</taxon>
        <taxon>Ascomycota</taxon>
        <taxon>Pezizomycotina</taxon>
        <taxon>Sordariomycetes</taxon>
        <taxon>Hypocreomycetidae</taxon>
        <taxon>Hypocreales</taxon>
        <taxon>Nectriaceae</taxon>
        <taxon>Fusarium</taxon>
        <taxon>Fusarium staphyleae species complex</taxon>
    </lineage>
</organism>
<dbReference type="GO" id="GO:0006281">
    <property type="term" value="P:DNA repair"/>
    <property type="evidence" value="ECO:0007669"/>
    <property type="project" value="TreeGrafter"/>
</dbReference>
<dbReference type="SMART" id="SM00490">
    <property type="entry name" value="HELICc"/>
    <property type="match status" value="1"/>
</dbReference>
<reference evidence="7" key="1">
    <citation type="journal article" date="2020" name="BMC Genomics">
        <title>Correction to: Identification and distribution of gene clusters required for synthesis of sphingolipid metabolism inhibitors in diverse species of the filamentous fungus Fusarium.</title>
        <authorList>
            <person name="Kim H.S."/>
            <person name="Lohmar J.M."/>
            <person name="Busman M."/>
            <person name="Brown D.W."/>
            <person name="Naumann T.A."/>
            <person name="Divon H.H."/>
            <person name="Lysoe E."/>
            <person name="Uhlig S."/>
            <person name="Proctor R.H."/>
        </authorList>
    </citation>
    <scope>NUCLEOTIDE SEQUENCE</scope>
    <source>
        <strain evidence="7">NRRL 22465</strain>
    </source>
</reference>
<evidence type="ECO:0000259" key="5">
    <source>
        <dbReference type="PROSITE" id="PS51192"/>
    </source>
</evidence>
<feature type="domain" description="Helicase C-terminal" evidence="6">
    <location>
        <begin position="539"/>
        <end position="693"/>
    </location>
</feature>
<dbReference type="InterPro" id="IPR049730">
    <property type="entry name" value="SNF2/RAD54-like_C"/>
</dbReference>
<dbReference type="EMBL" id="JABEYC010000191">
    <property type="protein sequence ID" value="KAF4980976.1"/>
    <property type="molecule type" value="Genomic_DNA"/>
</dbReference>
<name>A0A8H4UPF6_9HYPO</name>
<evidence type="ECO:0000313" key="8">
    <source>
        <dbReference type="Proteomes" id="UP000635477"/>
    </source>
</evidence>
<dbReference type="PANTHER" id="PTHR45626:SF22">
    <property type="entry name" value="DNA REPAIR PROTEIN RAD5"/>
    <property type="match status" value="1"/>
</dbReference>
<dbReference type="InterPro" id="IPR014001">
    <property type="entry name" value="Helicase_ATP-bd"/>
</dbReference>
<dbReference type="GO" id="GO:0005634">
    <property type="term" value="C:nucleus"/>
    <property type="evidence" value="ECO:0007669"/>
    <property type="project" value="TreeGrafter"/>
</dbReference>
<evidence type="ECO:0000256" key="2">
    <source>
        <dbReference type="ARBA" id="ARBA00022801"/>
    </source>
</evidence>
<feature type="region of interest" description="Disordered" evidence="4">
    <location>
        <begin position="515"/>
        <end position="539"/>
    </location>
</feature>
<feature type="domain" description="Helicase ATP-binding" evidence="5">
    <location>
        <begin position="325"/>
        <end position="387"/>
    </location>
</feature>
<dbReference type="AlphaFoldDB" id="A0A8H4UPF6"/>
<dbReference type="Pfam" id="PF00176">
    <property type="entry name" value="SNF2-rel_dom"/>
    <property type="match status" value="1"/>
</dbReference>
<dbReference type="PANTHER" id="PTHR45626">
    <property type="entry name" value="TRANSCRIPTION TERMINATION FACTOR 2-RELATED"/>
    <property type="match status" value="1"/>
</dbReference>
<dbReference type="InterPro" id="IPR027417">
    <property type="entry name" value="P-loop_NTPase"/>
</dbReference>
<proteinExistence type="predicted"/>
<dbReference type="Gene3D" id="3.40.50.10810">
    <property type="entry name" value="Tandem AAA-ATPase domain"/>
    <property type="match status" value="1"/>
</dbReference>
<keyword evidence="1" id="KW-0547">Nucleotide-binding</keyword>
<dbReference type="GO" id="GO:0016787">
    <property type="term" value="F:hydrolase activity"/>
    <property type="evidence" value="ECO:0007669"/>
    <property type="project" value="UniProtKB-KW"/>
</dbReference>
<dbReference type="SUPFAM" id="SSF52540">
    <property type="entry name" value="P-loop containing nucleoside triphosphate hydrolases"/>
    <property type="match status" value="2"/>
</dbReference>
<dbReference type="InterPro" id="IPR000330">
    <property type="entry name" value="SNF2_N"/>
</dbReference>
<evidence type="ECO:0000256" key="3">
    <source>
        <dbReference type="ARBA" id="ARBA00022840"/>
    </source>
</evidence>
<evidence type="ECO:0000256" key="4">
    <source>
        <dbReference type="SAM" id="MobiDB-lite"/>
    </source>
</evidence>
<comment type="caution">
    <text evidence="7">The sequence shown here is derived from an EMBL/GenBank/DDBJ whole genome shotgun (WGS) entry which is preliminary data.</text>
</comment>
<dbReference type="CDD" id="cd18008">
    <property type="entry name" value="DEXDc_SHPRH-like"/>
    <property type="match status" value="1"/>
</dbReference>
<dbReference type="PROSITE" id="PS51192">
    <property type="entry name" value="HELICASE_ATP_BIND_1"/>
    <property type="match status" value="1"/>
</dbReference>
<keyword evidence="2" id="KW-0378">Hydrolase</keyword>
<dbReference type="CDD" id="cd18793">
    <property type="entry name" value="SF2_C_SNF"/>
    <property type="match status" value="1"/>
</dbReference>
<evidence type="ECO:0000256" key="1">
    <source>
        <dbReference type="ARBA" id="ARBA00022741"/>
    </source>
</evidence>